<dbReference type="EMBL" id="FNQR01000027">
    <property type="protein sequence ID" value="SEB19923.1"/>
    <property type="molecule type" value="Genomic_DNA"/>
</dbReference>
<dbReference type="Pfam" id="PF03885">
    <property type="entry name" value="DUF327"/>
    <property type="match status" value="1"/>
</dbReference>
<keyword evidence="3" id="KW-1185">Reference proteome</keyword>
<proteinExistence type="predicted"/>
<protein>
    <recommendedName>
        <fullName evidence="4">DUF327 domain-containing protein</fullName>
    </recommendedName>
</protein>
<reference evidence="2 3" key="1">
    <citation type="submission" date="2016-10" db="EMBL/GenBank/DDBJ databases">
        <authorList>
            <person name="de Groot N.N."/>
        </authorList>
    </citation>
    <scope>NUCLEOTIDE SEQUENCE [LARGE SCALE GENOMIC DNA]</scope>
    <source>
        <strain evidence="2 3">CCM7597</strain>
    </source>
</reference>
<dbReference type="AlphaFoldDB" id="A0A1H4HDR5"/>
<feature type="region of interest" description="Disordered" evidence="1">
    <location>
        <begin position="1"/>
        <end position="22"/>
    </location>
</feature>
<dbReference type="RefSeq" id="WP_093046826.1">
    <property type="nucleotide sequence ID" value="NZ_FNQR01000027.1"/>
</dbReference>
<dbReference type="OrthoDB" id="1680946at2"/>
<evidence type="ECO:0000313" key="2">
    <source>
        <dbReference type="EMBL" id="SEB19923.1"/>
    </source>
</evidence>
<accession>A0A1H4HDR5</accession>
<evidence type="ECO:0000256" key="1">
    <source>
        <dbReference type="SAM" id="MobiDB-lite"/>
    </source>
</evidence>
<organism evidence="2 3">
    <name type="scientific">Thalassobacillus cyri</name>
    <dbReference type="NCBI Taxonomy" id="571932"/>
    <lineage>
        <taxon>Bacteria</taxon>
        <taxon>Bacillati</taxon>
        <taxon>Bacillota</taxon>
        <taxon>Bacilli</taxon>
        <taxon>Bacillales</taxon>
        <taxon>Bacillaceae</taxon>
        <taxon>Thalassobacillus</taxon>
    </lineage>
</organism>
<dbReference type="STRING" id="571932.SAMN05421743_1276"/>
<evidence type="ECO:0000313" key="3">
    <source>
        <dbReference type="Proteomes" id="UP000198584"/>
    </source>
</evidence>
<sequence>MKISQDIRAQVDAAQKPSPTNVKGRKEFDALVQSQNQKLKEQELGKLIKDITAQGERVARHRSFRDLAKYKRMIKDFLQESVQHGMNLKHSHSWNMDGQPRKLTTIDSIDEKLKELTDTVVVQEKRSIDILGIVGEIKGLLINLYT</sequence>
<dbReference type="InterPro" id="IPR005585">
    <property type="entry name" value="DUF327"/>
</dbReference>
<dbReference type="Gene3D" id="1.20.120.490">
    <property type="entry name" value="Hypothetical protein TM1646-like domain"/>
    <property type="match status" value="1"/>
</dbReference>
<name>A0A1H4HDR5_9BACI</name>
<dbReference type="Proteomes" id="UP000198584">
    <property type="component" value="Unassembled WGS sequence"/>
</dbReference>
<dbReference type="InterPro" id="IPR024042">
    <property type="entry name" value="TM1646-like_dom_sf"/>
</dbReference>
<dbReference type="SUPFAM" id="SSF158397">
    <property type="entry name" value="TM1646-like"/>
    <property type="match status" value="1"/>
</dbReference>
<evidence type="ECO:0008006" key="4">
    <source>
        <dbReference type="Google" id="ProtNLM"/>
    </source>
</evidence>
<gene>
    <name evidence="2" type="ORF">SAMN05421743_1276</name>
</gene>